<proteinExistence type="predicted"/>
<dbReference type="EMBL" id="HBJA01039045">
    <property type="protein sequence ID" value="CAE0802196.1"/>
    <property type="molecule type" value="Transcribed_RNA"/>
</dbReference>
<accession>A0A7S4FLE5</accession>
<sequence length="186" mass="20805">MSQREQVGSSLRVSKLMNDIPVLTLIDDSEVQKEPVLERLPSSVGQDGHGTHSTKKEKSVAYFTQHHIPQKMDLLTTQLLAQRPDNPISFCVALLKLEDMGPDGRPVGPSRIADEELKARITAPGAREYILAHKLPWLFDDLLSGLAIEKPIDPHAWALQWLKIRRMRTGVPLDEKADYLDGVSLV</sequence>
<protein>
    <submittedName>
        <fullName evidence="1">Uncharacterized protein</fullName>
    </submittedName>
</protein>
<dbReference type="PANTHER" id="PTHR21847:SF1">
    <property type="entry name" value="EF-HAND CALCIUM-BINDING DOMAIN-CONTAINING PROTEIN 10"/>
    <property type="match status" value="1"/>
</dbReference>
<organism evidence="1">
    <name type="scientific">Eutreptiella gymnastica</name>
    <dbReference type="NCBI Taxonomy" id="73025"/>
    <lineage>
        <taxon>Eukaryota</taxon>
        <taxon>Discoba</taxon>
        <taxon>Euglenozoa</taxon>
        <taxon>Euglenida</taxon>
        <taxon>Spirocuta</taxon>
        <taxon>Euglenophyceae</taxon>
        <taxon>Eutreptiales</taxon>
        <taxon>Eutreptiaceae</taxon>
        <taxon>Eutreptiella</taxon>
    </lineage>
</organism>
<gene>
    <name evidence="1" type="ORF">EGYM00163_LOCUS13317</name>
</gene>
<dbReference type="PANTHER" id="PTHR21847">
    <property type="entry name" value="EF-HAND CALCIUM-BINDING DOMAIN-CONTAINING PROTEIN 10"/>
    <property type="match status" value="1"/>
</dbReference>
<dbReference type="CDD" id="cd22961">
    <property type="entry name" value="DD_TEX55-like"/>
    <property type="match status" value="1"/>
</dbReference>
<dbReference type="InterPro" id="IPR039879">
    <property type="entry name" value="EFC10"/>
</dbReference>
<name>A0A7S4FLE5_9EUGL</name>
<dbReference type="AlphaFoldDB" id="A0A7S4FLE5"/>
<evidence type="ECO:0000313" key="1">
    <source>
        <dbReference type="EMBL" id="CAE0802196.1"/>
    </source>
</evidence>
<reference evidence="1" key="1">
    <citation type="submission" date="2021-01" db="EMBL/GenBank/DDBJ databases">
        <authorList>
            <person name="Corre E."/>
            <person name="Pelletier E."/>
            <person name="Niang G."/>
            <person name="Scheremetjew M."/>
            <person name="Finn R."/>
            <person name="Kale V."/>
            <person name="Holt S."/>
            <person name="Cochrane G."/>
            <person name="Meng A."/>
            <person name="Brown T."/>
            <person name="Cohen L."/>
        </authorList>
    </citation>
    <scope>NUCLEOTIDE SEQUENCE</scope>
    <source>
        <strain evidence="1">CCMP1594</strain>
    </source>
</reference>